<dbReference type="EMBL" id="BROD01000001">
    <property type="protein sequence ID" value="GKX68799.1"/>
    <property type="molecule type" value="Genomic_DNA"/>
</dbReference>
<accession>A0ACB5RI91</accession>
<dbReference type="Proteomes" id="UP001058074">
    <property type="component" value="Unassembled WGS sequence"/>
</dbReference>
<name>A0ACB5RI91_9CLOT</name>
<protein>
    <submittedName>
        <fullName evidence="1">Uncharacterized protein</fullName>
    </submittedName>
</protein>
<proteinExistence type="predicted"/>
<reference evidence="1" key="1">
    <citation type="journal article" date="2025" name="Int. J. Syst. Evol. Microbiol.">
        <title>Inconstantimicrobium mannanitabidum sp. nov., a novel member of the family Clostridiaceae isolated from anoxic soil under the treatment of reductive soil disinfestation.</title>
        <authorList>
            <person name="Ueki A."/>
            <person name="Tonouchi A."/>
            <person name="Honma S."/>
            <person name="Kaku N."/>
            <person name="Ueki K."/>
        </authorList>
    </citation>
    <scope>NUCLEOTIDE SEQUENCE</scope>
    <source>
        <strain evidence="1">TW13</strain>
    </source>
</reference>
<evidence type="ECO:0000313" key="2">
    <source>
        <dbReference type="Proteomes" id="UP001058074"/>
    </source>
</evidence>
<organism evidence="1 2">
    <name type="scientific">Inconstantimicrobium mannanitabidum</name>
    <dbReference type="NCBI Taxonomy" id="1604901"/>
    <lineage>
        <taxon>Bacteria</taxon>
        <taxon>Bacillati</taxon>
        <taxon>Bacillota</taxon>
        <taxon>Clostridia</taxon>
        <taxon>Eubacteriales</taxon>
        <taxon>Clostridiaceae</taxon>
        <taxon>Inconstantimicrobium</taxon>
    </lineage>
</organism>
<sequence>MKILFVDGYNVINCWPNLNKIKEYSFSGAREKLEDILINYASFNNCKVYLVYDAHMVAGNVEKIHSDKYINVVFTKDGETADQFIEKMVNNLGRKSEIMVVTSDWLEQQTIFQRGAMRMSSLEFYHDVLKSEEKIRKKTKSNYAKDRNLLEDSISEDVLKKLENMRRS</sequence>
<comment type="caution">
    <text evidence="1">The sequence shown here is derived from an EMBL/GenBank/DDBJ whole genome shotgun (WGS) entry which is preliminary data.</text>
</comment>
<evidence type="ECO:0000313" key="1">
    <source>
        <dbReference type="EMBL" id="GKX68799.1"/>
    </source>
</evidence>
<keyword evidence="2" id="KW-1185">Reference proteome</keyword>
<gene>
    <name evidence="1" type="ORF">rsdtw13_40570</name>
</gene>